<gene>
    <name evidence="2" type="ORF">GCM10010140_29140</name>
</gene>
<keyword evidence="3" id="KW-1185">Reference proteome</keyword>
<proteinExistence type="predicted"/>
<accession>A0ABQ2QUY9</accession>
<feature type="transmembrane region" description="Helical" evidence="1">
    <location>
        <begin position="202"/>
        <end position="220"/>
    </location>
</feature>
<protein>
    <submittedName>
        <fullName evidence="2">DUF1275 family protein</fullName>
    </submittedName>
</protein>
<feature type="transmembrane region" description="Helical" evidence="1">
    <location>
        <begin position="176"/>
        <end position="196"/>
    </location>
</feature>
<dbReference type="InterPro" id="IPR010699">
    <property type="entry name" value="DUF1275"/>
</dbReference>
<dbReference type="Pfam" id="PF06912">
    <property type="entry name" value="DUF1275"/>
    <property type="match status" value="1"/>
</dbReference>
<organism evidence="2 3">
    <name type="scientific">Streptosporangium pseudovulgare</name>
    <dbReference type="NCBI Taxonomy" id="35765"/>
    <lineage>
        <taxon>Bacteria</taxon>
        <taxon>Bacillati</taxon>
        <taxon>Actinomycetota</taxon>
        <taxon>Actinomycetes</taxon>
        <taxon>Streptosporangiales</taxon>
        <taxon>Streptosporangiaceae</taxon>
        <taxon>Streptosporangium</taxon>
    </lineage>
</organism>
<reference evidence="3" key="1">
    <citation type="journal article" date="2019" name="Int. J. Syst. Evol. Microbiol.">
        <title>The Global Catalogue of Microorganisms (GCM) 10K type strain sequencing project: providing services to taxonomists for standard genome sequencing and annotation.</title>
        <authorList>
            <consortium name="The Broad Institute Genomics Platform"/>
            <consortium name="The Broad Institute Genome Sequencing Center for Infectious Disease"/>
            <person name="Wu L."/>
            <person name="Ma J."/>
        </authorList>
    </citation>
    <scope>NUCLEOTIDE SEQUENCE [LARGE SCALE GENOMIC DNA]</scope>
    <source>
        <strain evidence="3">JCM 3115</strain>
    </source>
</reference>
<comment type="caution">
    <text evidence="2">The sequence shown here is derived from an EMBL/GenBank/DDBJ whole genome shotgun (WGS) entry which is preliminary data.</text>
</comment>
<feature type="transmembrane region" description="Helical" evidence="1">
    <location>
        <begin position="15"/>
        <end position="35"/>
    </location>
</feature>
<feature type="transmembrane region" description="Helical" evidence="1">
    <location>
        <begin position="40"/>
        <end position="60"/>
    </location>
</feature>
<dbReference type="Proteomes" id="UP000611554">
    <property type="component" value="Unassembled WGS sequence"/>
</dbReference>
<dbReference type="RefSeq" id="WP_189246993.1">
    <property type="nucleotide sequence ID" value="NZ_BMQJ01000006.1"/>
</dbReference>
<evidence type="ECO:0000256" key="1">
    <source>
        <dbReference type="SAM" id="Phobius"/>
    </source>
</evidence>
<feature type="transmembrane region" description="Helical" evidence="1">
    <location>
        <begin position="66"/>
        <end position="85"/>
    </location>
</feature>
<keyword evidence="1" id="KW-1133">Transmembrane helix</keyword>
<name>A0ABQ2QUY9_9ACTN</name>
<keyword evidence="1" id="KW-0812">Transmembrane</keyword>
<dbReference type="PANTHER" id="PTHR37488">
    <property type="entry name" value="DUF1275 DOMAIN-CONTAINING PROTEIN"/>
    <property type="match status" value="1"/>
</dbReference>
<sequence length="229" mass="23703">MTDGTRGGGRLDGPLPYVLVALAFTTGMIDATSFLDLGQIFVAAMTGNVIILGLGLAGHGTPLSSALSLMSFAAGAAGGGAVLSWSGRRHRGLLLAAGTAVQTVLVCGASVLASRYGLADPRVRWPVIMTLAFSLGWEYAVVRGIRVPDLNTTVVTTTLTSLFAESVVPARQGRRLVSICALLAGALVSGTLRRVLFPVAPLWTAVLILTGCTVIVYVAARRPGAERWG</sequence>
<dbReference type="PANTHER" id="PTHR37488:SF2">
    <property type="entry name" value="DUF1275 DOMAIN-CONTAINING PROTEIN"/>
    <property type="match status" value="1"/>
</dbReference>
<feature type="transmembrane region" description="Helical" evidence="1">
    <location>
        <begin position="92"/>
        <end position="113"/>
    </location>
</feature>
<evidence type="ECO:0000313" key="2">
    <source>
        <dbReference type="EMBL" id="GGP97296.1"/>
    </source>
</evidence>
<evidence type="ECO:0000313" key="3">
    <source>
        <dbReference type="Proteomes" id="UP000611554"/>
    </source>
</evidence>
<keyword evidence="1" id="KW-0472">Membrane</keyword>
<dbReference type="EMBL" id="BMQJ01000006">
    <property type="protein sequence ID" value="GGP97296.1"/>
    <property type="molecule type" value="Genomic_DNA"/>
</dbReference>